<evidence type="ECO:0000313" key="9">
    <source>
        <dbReference type="Proteomes" id="UP000288805"/>
    </source>
</evidence>
<evidence type="ECO:0000256" key="2">
    <source>
        <dbReference type="ARBA" id="ARBA00022618"/>
    </source>
</evidence>
<evidence type="ECO:0000256" key="5">
    <source>
        <dbReference type="RuleBase" id="RU000383"/>
    </source>
</evidence>
<evidence type="ECO:0000313" key="8">
    <source>
        <dbReference type="EMBL" id="RVX22625.1"/>
    </source>
</evidence>
<evidence type="ECO:0000259" key="7">
    <source>
        <dbReference type="SMART" id="SM01332"/>
    </source>
</evidence>
<evidence type="ECO:0000256" key="4">
    <source>
        <dbReference type="ARBA" id="ARBA00023306"/>
    </source>
</evidence>
<reference evidence="8 9" key="1">
    <citation type="journal article" date="2018" name="PLoS Genet.">
        <title>Population sequencing reveals clonal diversity and ancestral inbreeding in the grapevine cultivar Chardonnay.</title>
        <authorList>
            <person name="Roach M.J."/>
            <person name="Johnson D.L."/>
            <person name="Bohlmann J."/>
            <person name="van Vuuren H.J."/>
            <person name="Jones S.J."/>
            <person name="Pretorius I.S."/>
            <person name="Schmidt S.A."/>
            <person name="Borneman A.R."/>
        </authorList>
    </citation>
    <scope>NUCLEOTIDE SEQUENCE [LARGE SCALE GENOMIC DNA]</scope>
    <source>
        <strain evidence="9">cv. Chardonnay</strain>
        <tissue evidence="8">Leaf</tissue>
    </source>
</reference>
<accession>A0A438KN38</accession>
<feature type="domain" description="Cyclin C-terminal" evidence="7">
    <location>
        <begin position="121"/>
        <end position="246"/>
    </location>
</feature>
<proteinExistence type="inferred from homology"/>
<dbReference type="FunFam" id="1.10.472.10:FF:000069">
    <property type="entry name" value="Cyclin-D5-1"/>
    <property type="match status" value="1"/>
</dbReference>
<keyword evidence="4" id="KW-0131">Cell cycle</keyword>
<keyword evidence="3 5" id="KW-0195">Cyclin</keyword>
<dbReference type="InterPro" id="IPR004367">
    <property type="entry name" value="Cyclin_C-dom"/>
</dbReference>
<evidence type="ECO:0000259" key="6">
    <source>
        <dbReference type="SMART" id="SM00385"/>
    </source>
</evidence>
<sequence>MSFGIKTNHSFLILNWVKLARLEAVAWILRTRAVFGFRFQTAYLCVAYLDRFLSRRAIDSDKTWAIRLLSVACLSLAAKMEECRAPALSEFAVEEYNFESKVIQRMELLVLNTLEWRMGSITPFAFIHYFITKFCNQSPPPNVVSRTVQLTMAIMREINLMDHRPSVIAAAAVLVALDQRLTRNELESKMNAISPCGSLQPEDVFSCYSVVQGLDKEKCALSLNPSTTQLRPAVDVHENSSVTSAASTKEKGLPFMIVIQIMEYPMRSDLASKNPGCDLLSLAALPFDGVLVMLSMFLKRLKAMRSEGGWGWGMGRVAAAAATIV</sequence>
<comment type="caution">
    <text evidence="8">The sequence shown here is derived from an EMBL/GenBank/DDBJ whole genome shotgun (WGS) entry which is preliminary data.</text>
</comment>
<evidence type="ECO:0000256" key="1">
    <source>
        <dbReference type="ARBA" id="ARBA00009065"/>
    </source>
</evidence>
<evidence type="ECO:0000256" key="3">
    <source>
        <dbReference type="ARBA" id="ARBA00023127"/>
    </source>
</evidence>
<dbReference type="InterPro" id="IPR006671">
    <property type="entry name" value="Cyclin_N"/>
</dbReference>
<comment type="similarity">
    <text evidence="1">Belongs to the cyclin family. Cyclin D subfamily.</text>
</comment>
<dbReference type="GO" id="GO:0051301">
    <property type="term" value="P:cell division"/>
    <property type="evidence" value="ECO:0007669"/>
    <property type="project" value="UniProtKB-KW"/>
</dbReference>
<keyword evidence="2" id="KW-0132">Cell division</keyword>
<dbReference type="Pfam" id="PF02984">
    <property type="entry name" value="Cyclin_C"/>
    <property type="match status" value="1"/>
</dbReference>
<dbReference type="Pfam" id="PF00134">
    <property type="entry name" value="Cyclin_N"/>
    <property type="match status" value="1"/>
</dbReference>
<organism evidence="8 9">
    <name type="scientific">Vitis vinifera</name>
    <name type="common">Grape</name>
    <dbReference type="NCBI Taxonomy" id="29760"/>
    <lineage>
        <taxon>Eukaryota</taxon>
        <taxon>Viridiplantae</taxon>
        <taxon>Streptophyta</taxon>
        <taxon>Embryophyta</taxon>
        <taxon>Tracheophyta</taxon>
        <taxon>Spermatophyta</taxon>
        <taxon>Magnoliopsida</taxon>
        <taxon>eudicotyledons</taxon>
        <taxon>Gunneridae</taxon>
        <taxon>Pentapetalae</taxon>
        <taxon>rosids</taxon>
        <taxon>Vitales</taxon>
        <taxon>Vitaceae</taxon>
        <taxon>Viteae</taxon>
        <taxon>Vitis</taxon>
    </lineage>
</organism>
<name>A0A438KN38_VITVI</name>
<dbReference type="AlphaFoldDB" id="A0A438KN38"/>
<dbReference type="CDD" id="cd20544">
    <property type="entry name" value="CYCLIN_AtCycD-like_rpt2"/>
    <property type="match status" value="1"/>
</dbReference>
<dbReference type="InterPro" id="IPR048258">
    <property type="entry name" value="Cyclins_cyclin-box"/>
</dbReference>
<dbReference type="Gene3D" id="1.10.472.10">
    <property type="entry name" value="Cyclin-like"/>
    <property type="match status" value="2"/>
</dbReference>
<feature type="domain" description="Cyclin-like" evidence="6">
    <location>
        <begin position="26"/>
        <end position="112"/>
    </location>
</feature>
<dbReference type="InterPro" id="IPR039361">
    <property type="entry name" value="Cyclin"/>
</dbReference>
<dbReference type="Proteomes" id="UP000288805">
    <property type="component" value="Unassembled WGS sequence"/>
</dbReference>
<dbReference type="CDD" id="cd20543">
    <property type="entry name" value="CYCLIN_AtCycD-like_rpt1"/>
    <property type="match status" value="1"/>
</dbReference>
<dbReference type="PANTHER" id="PTHR10177">
    <property type="entry name" value="CYCLINS"/>
    <property type="match status" value="1"/>
</dbReference>
<dbReference type="SMART" id="SM01332">
    <property type="entry name" value="Cyclin_C"/>
    <property type="match status" value="1"/>
</dbReference>
<protein>
    <submittedName>
        <fullName evidence="8">Cyclin-D5-1</fullName>
    </submittedName>
</protein>
<dbReference type="EMBL" id="QGNW01000003">
    <property type="protein sequence ID" value="RVX22625.1"/>
    <property type="molecule type" value="Genomic_DNA"/>
</dbReference>
<dbReference type="PROSITE" id="PS00292">
    <property type="entry name" value="CYCLINS"/>
    <property type="match status" value="1"/>
</dbReference>
<dbReference type="SUPFAM" id="SSF47954">
    <property type="entry name" value="Cyclin-like"/>
    <property type="match status" value="2"/>
</dbReference>
<gene>
    <name evidence="8" type="primary">CYCD5-1_3</name>
    <name evidence="8" type="ORF">CK203_012774</name>
</gene>
<dbReference type="InterPro" id="IPR036915">
    <property type="entry name" value="Cyclin-like_sf"/>
</dbReference>
<dbReference type="SMART" id="SM00385">
    <property type="entry name" value="CYCLIN"/>
    <property type="match status" value="1"/>
</dbReference>
<dbReference type="FunFam" id="1.10.472.10:FF:000219">
    <property type="entry name" value="Cyclin-D5-1"/>
    <property type="match status" value="1"/>
</dbReference>
<dbReference type="InterPro" id="IPR013763">
    <property type="entry name" value="Cyclin-like_dom"/>
</dbReference>